<dbReference type="SMART" id="SM00025">
    <property type="entry name" value="Pumilio"/>
    <property type="match status" value="4"/>
</dbReference>
<dbReference type="GO" id="GO:0005730">
    <property type="term" value="C:nucleolus"/>
    <property type="evidence" value="ECO:0007669"/>
    <property type="project" value="TreeGrafter"/>
</dbReference>
<dbReference type="InterPro" id="IPR033133">
    <property type="entry name" value="PUM-HD"/>
</dbReference>
<dbReference type="STRING" id="448386.A0A2V3IYG7"/>
<dbReference type="GO" id="GO:0003729">
    <property type="term" value="F:mRNA binding"/>
    <property type="evidence" value="ECO:0007669"/>
    <property type="project" value="TreeGrafter"/>
</dbReference>
<dbReference type="Gene3D" id="1.25.10.10">
    <property type="entry name" value="Leucine-rich Repeat Variant"/>
    <property type="match status" value="1"/>
</dbReference>
<dbReference type="OrthoDB" id="497380at2759"/>
<dbReference type="InterPro" id="IPR001313">
    <property type="entry name" value="Pumilio_RNA-bd_rpt"/>
</dbReference>
<evidence type="ECO:0000313" key="5">
    <source>
        <dbReference type="EMBL" id="PXF47184.1"/>
    </source>
</evidence>
<name>A0A2V3IYG7_9FLOR</name>
<dbReference type="PANTHER" id="PTHR13389:SF0">
    <property type="entry name" value="PUMILIO HOMOLOG 3"/>
    <property type="match status" value="1"/>
</dbReference>
<protein>
    <submittedName>
        <fullName evidence="5">Pumilio-like</fullName>
    </submittedName>
</protein>
<feature type="region of interest" description="Disordered" evidence="3">
    <location>
        <begin position="401"/>
        <end position="436"/>
    </location>
</feature>
<dbReference type="GO" id="GO:0006417">
    <property type="term" value="P:regulation of translation"/>
    <property type="evidence" value="ECO:0007669"/>
    <property type="project" value="TreeGrafter"/>
</dbReference>
<accession>A0A2V3IYG7</accession>
<keyword evidence="6" id="KW-1185">Reference proteome</keyword>
<feature type="compositionally biased region" description="Basic and acidic residues" evidence="3">
    <location>
        <begin position="45"/>
        <end position="59"/>
    </location>
</feature>
<feature type="compositionally biased region" description="Basic and acidic residues" evidence="3">
    <location>
        <begin position="1"/>
        <end position="25"/>
    </location>
</feature>
<organism evidence="5 6">
    <name type="scientific">Gracilariopsis chorda</name>
    <dbReference type="NCBI Taxonomy" id="448386"/>
    <lineage>
        <taxon>Eukaryota</taxon>
        <taxon>Rhodophyta</taxon>
        <taxon>Florideophyceae</taxon>
        <taxon>Rhodymeniophycidae</taxon>
        <taxon>Gracilariales</taxon>
        <taxon>Gracilariaceae</taxon>
        <taxon>Gracilariopsis</taxon>
    </lineage>
</organism>
<dbReference type="PANTHER" id="PTHR13389">
    <property type="entry name" value="PUMILIO HOMOLOG 3"/>
    <property type="match status" value="1"/>
</dbReference>
<dbReference type="InterPro" id="IPR012959">
    <property type="entry name" value="CPL_dom"/>
</dbReference>
<feature type="region of interest" description="Disordered" evidence="3">
    <location>
        <begin position="1"/>
        <end position="59"/>
    </location>
</feature>
<evidence type="ECO:0000256" key="1">
    <source>
        <dbReference type="ARBA" id="ARBA00022737"/>
    </source>
</evidence>
<evidence type="ECO:0000313" key="6">
    <source>
        <dbReference type="Proteomes" id="UP000247409"/>
    </source>
</evidence>
<keyword evidence="1" id="KW-0677">Repeat</keyword>
<dbReference type="InterPro" id="IPR011989">
    <property type="entry name" value="ARM-like"/>
</dbReference>
<evidence type="ECO:0000259" key="4">
    <source>
        <dbReference type="PROSITE" id="PS50303"/>
    </source>
</evidence>
<dbReference type="EMBL" id="NBIV01000027">
    <property type="protein sequence ID" value="PXF47184.1"/>
    <property type="molecule type" value="Genomic_DNA"/>
</dbReference>
<dbReference type="InterPro" id="IPR016024">
    <property type="entry name" value="ARM-type_fold"/>
</dbReference>
<comment type="caution">
    <text evidence="5">The sequence shown here is derived from an EMBL/GenBank/DDBJ whole genome shotgun (WGS) entry which is preliminary data.</text>
</comment>
<evidence type="ECO:0000256" key="3">
    <source>
        <dbReference type="SAM" id="MobiDB-lite"/>
    </source>
</evidence>
<gene>
    <name evidence="5" type="ORF">BWQ96_02959</name>
</gene>
<proteinExistence type="predicted"/>
<dbReference type="Pfam" id="PF08144">
    <property type="entry name" value="CPL"/>
    <property type="match status" value="1"/>
</dbReference>
<reference evidence="5 6" key="1">
    <citation type="journal article" date="2018" name="Mol. Biol. Evol.">
        <title>Analysis of the draft genome of the red seaweed Gracilariopsis chorda provides insights into genome size evolution in Rhodophyta.</title>
        <authorList>
            <person name="Lee J."/>
            <person name="Yang E.C."/>
            <person name="Graf L."/>
            <person name="Yang J.H."/>
            <person name="Qiu H."/>
            <person name="Zel Zion U."/>
            <person name="Chan C.X."/>
            <person name="Stephens T.G."/>
            <person name="Weber A.P.M."/>
            <person name="Boo G.H."/>
            <person name="Boo S.M."/>
            <person name="Kim K.M."/>
            <person name="Shin Y."/>
            <person name="Jung M."/>
            <person name="Lee S.J."/>
            <person name="Yim H.S."/>
            <person name="Lee J.H."/>
            <person name="Bhattacharya D."/>
            <person name="Yoon H.S."/>
        </authorList>
    </citation>
    <scope>NUCLEOTIDE SEQUENCE [LARGE SCALE GENOMIC DNA]</scope>
    <source>
        <strain evidence="5 6">SKKU-2015</strain>
        <tissue evidence="5">Whole body</tissue>
    </source>
</reference>
<dbReference type="AlphaFoldDB" id="A0A2V3IYG7"/>
<dbReference type="PROSITE" id="PS50303">
    <property type="entry name" value="PUM_HD"/>
    <property type="match status" value="1"/>
</dbReference>
<keyword evidence="2" id="KW-0694">RNA-binding</keyword>
<dbReference type="InterPro" id="IPR040059">
    <property type="entry name" value="PUM3"/>
</dbReference>
<dbReference type="SUPFAM" id="SSF48371">
    <property type="entry name" value="ARM repeat"/>
    <property type="match status" value="1"/>
</dbReference>
<dbReference type="Proteomes" id="UP000247409">
    <property type="component" value="Unassembled WGS sequence"/>
</dbReference>
<feature type="domain" description="PUM-HD" evidence="4">
    <location>
        <begin position="72"/>
        <end position="424"/>
    </location>
</feature>
<evidence type="ECO:0000256" key="2">
    <source>
        <dbReference type="ARBA" id="ARBA00022884"/>
    </source>
</evidence>
<sequence length="629" mass="70308">MKEASHKKEKVDDGRTKLDKKEKRSLAQGDQSPKKKRRTHQAKSGQDDGKPRKVLRRDERRELMAKARQKWEQLRPKSTTKDKSVVLVQELLDMLQGRIAEFVFRHDGSRIVQWMLGAGNENHKAAVMKELMEGAEEQAASGANPFFVRLACDRFGSHLAFKILRTASKKDRQVIFGKYLRGNVSELMRSKSGADVLDFAYQTTLNPKSKAELSVELLYSKERKLFETVRKRLFEERRGGAAGVGGRNVFGESLDLLEESFRDVAAESAGSTISQLVDKEELLRFEIVHAAVKEYLEVVMKRYAKQRAQEMAELLAPTIVHFAHTKCGVQVAVACVKLLDAKHRKKLVRGLKTHIRKLLEDEFGHRLIISLFEWVDDTRLVGGTVRTEMFSASRLDAELNDGGEVQKRRPRGGRSRAEKKGKAAQGKSNEKWGGGAEGESDIDVEYMKGLCMHKYGRMALMNLLVGRDSRYFNPDMYGFIWEGIDEDKFGVTSKKDETVRRRELVETLAEGMRRVMRGEMKDMLMKHWSAAVVIGALLSESTSDSVIDGIVGCLAREESVSEVVGSTCARKTLATVFKLGGSKTSCAVLDGCATELVRALVRGAGCAAIGDHLAKSSGRKDVAQLLQLP</sequence>